<organism evidence="1">
    <name type="scientific">Amphimedon queenslandica</name>
    <name type="common">Sponge</name>
    <dbReference type="NCBI Taxonomy" id="400682"/>
    <lineage>
        <taxon>Eukaryota</taxon>
        <taxon>Metazoa</taxon>
        <taxon>Porifera</taxon>
        <taxon>Demospongiae</taxon>
        <taxon>Heteroscleromorpha</taxon>
        <taxon>Haplosclerida</taxon>
        <taxon>Niphatidae</taxon>
        <taxon>Amphimedon</taxon>
    </lineage>
</organism>
<protein>
    <submittedName>
        <fullName evidence="1">Uncharacterized protein</fullName>
    </submittedName>
</protein>
<name>A0A1X7TGU4_AMPQE</name>
<reference evidence="1" key="1">
    <citation type="submission" date="2017-05" db="UniProtKB">
        <authorList>
            <consortium name="EnsemblMetazoa"/>
        </authorList>
    </citation>
    <scope>IDENTIFICATION</scope>
</reference>
<dbReference type="OrthoDB" id="417450at2759"/>
<proteinExistence type="predicted"/>
<dbReference type="InterPro" id="IPR036533">
    <property type="entry name" value="BAG_dom_sf"/>
</dbReference>
<dbReference type="SUPFAM" id="SSF63491">
    <property type="entry name" value="BAG domain"/>
    <property type="match status" value="1"/>
</dbReference>
<evidence type="ECO:0000313" key="1">
    <source>
        <dbReference type="EnsemblMetazoa" id="Aqu2.1.13916_001"/>
    </source>
</evidence>
<dbReference type="GO" id="GO:0051087">
    <property type="term" value="F:protein-folding chaperone binding"/>
    <property type="evidence" value="ECO:0007669"/>
    <property type="project" value="InterPro"/>
</dbReference>
<accession>A0A1X7TGU4</accession>
<dbReference type="AlphaFoldDB" id="A0A1X7TGU4"/>
<dbReference type="InParanoid" id="A0A1X7TGU4"/>
<sequence>MLLGRKTDPAQDECLKKLEDISESTNTIERKIMKIEQELEGIEKGYCCRVRRAQEDMDSSKHSYKVKLTRQKDTSLLRMANLMKKNAFGGDKHKTSFVKVSELQSKSQSINCCYITRYILLDVLADRKSKGGLTGIVLVNGRPQPKYFKCMSGYVVQYTTWVHQRHRLFHYIAYSTSTAPEVSVGWLVSQWLAVLGEKFFVTREEMKLLYLLRNRLATLLYDHCRHFAVFQCPEMFFMYLITYYLLASPTRAQRVLSS</sequence>
<dbReference type="Gene3D" id="1.20.58.120">
    <property type="entry name" value="BAG domain"/>
    <property type="match status" value="1"/>
</dbReference>
<dbReference type="EnsemblMetazoa" id="Aqu2.1.13916_001">
    <property type="protein sequence ID" value="Aqu2.1.13916_001"/>
    <property type="gene ID" value="Aqu2.1.13916"/>
</dbReference>